<keyword evidence="11" id="KW-0862">Zinc</keyword>
<dbReference type="GO" id="GO:0005657">
    <property type="term" value="C:replication fork"/>
    <property type="evidence" value="ECO:0007669"/>
    <property type="project" value="TreeGrafter"/>
</dbReference>
<dbReference type="InterPro" id="IPR036775">
    <property type="entry name" value="DNA_pol_Y-fam_lit_finger_sf"/>
</dbReference>
<dbReference type="Gene3D" id="1.10.150.20">
    <property type="entry name" value="5' to 3' exonuclease, C-terminal subdomain"/>
    <property type="match status" value="1"/>
</dbReference>
<keyword evidence="21" id="KW-1185">Reference proteome</keyword>
<feature type="compositionally biased region" description="Basic and acidic residues" evidence="17">
    <location>
        <begin position="616"/>
        <end position="625"/>
    </location>
</feature>
<keyword evidence="13" id="KW-0234">DNA repair</keyword>
<dbReference type="PANTHER" id="PTHR45873">
    <property type="entry name" value="DNA POLYMERASE ETA"/>
    <property type="match status" value="1"/>
</dbReference>
<feature type="region of interest" description="Disordered" evidence="17">
    <location>
        <begin position="534"/>
        <end position="553"/>
    </location>
</feature>
<dbReference type="Gene3D" id="3.30.70.270">
    <property type="match status" value="1"/>
</dbReference>
<dbReference type="EC" id="2.7.7.7" evidence="5"/>
<dbReference type="InterPro" id="IPR001126">
    <property type="entry name" value="UmuC"/>
</dbReference>
<evidence type="ECO:0000256" key="9">
    <source>
        <dbReference type="ARBA" id="ARBA00022763"/>
    </source>
</evidence>
<accession>A0AA39FFP4</accession>
<evidence type="ECO:0000256" key="6">
    <source>
        <dbReference type="ARBA" id="ARBA00022679"/>
    </source>
</evidence>
<evidence type="ECO:0000256" key="10">
    <source>
        <dbReference type="ARBA" id="ARBA00022771"/>
    </source>
</evidence>
<dbReference type="Gene3D" id="3.40.1170.60">
    <property type="match status" value="1"/>
</dbReference>
<comment type="caution">
    <text evidence="20">The sequence shown here is derived from an EMBL/GenBank/DDBJ whole genome shotgun (WGS) entry which is preliminary data.</text>
</comment>
<keyword evidence="9" id="KW-0227">DNA damage</keyword>
<dbReference type="PANTHER" id="PTHR45873:SF1">
    <property type="entry name" value="DNA POLYMERASE ETA"/>
    <property type="match status" value="1"/>
</dbReference>
<evidence type="ECO:0000259" key="19">
    <source>
        <dbReference type="PROSITE" id="PS51907"/>
    </source>
</evidence>
<dbReference type="SUPFAM" id="SSF56672">
    <property type="entry name" value="DNA/RNA polymerases"/>
    <property type="match status" value="1"/>
</dbReference>
<dbReference type="InterPro" id="IPR052230">
    <property type="entry name" value="DNA_polymerase_eta"/>
</dbReference>
<dbReference type="GO" id="GO:0042276">
    <property type="term" value="P:error-prone translesion synthesis"/>
    <property type="evidence" value="ECO:0007669"/>
    <property type="project" value="TreeGrafter"/>
</dbReference>
<dbReference type="GO" id="GO:0035861">
    <property type="term" value="C:site of double-strand break"/>
    <property type="evidence" value="ECO:0007669"/>
    <property type="project" value="TreeGrafter"/>
</dbReference>
<dbReference type="GO" id="GO:0006281">
    <property type="term" value="P:DNA repair"/>
    <property type="evidence" value="ECO:0007669"/>
    <property type="project" value="UniProtKB-KW"/>
</dbReference>
<protein>
    <recommendedName>
        <fullName evidence="15">DNA polymerase eta</fullName>
        <ecNumber evidence="5">2.7.7.7</ecNumber>
    </recommendedName>
</protein>
<dbReference type="GO" id="GO:0005634">
    <property type="term" value="C:nucleus"/>
    <property type="evidence" value="ECO:0007669"/>
    <property type="project" value="UniProtKB-SubCell"/>
</dbReference>
<evidence type="ECO:0000259" key="18">
    <source>
        <dbReference type="PROSITE" id="PS50173"/>
    </source>
</evidence>
<evidence type="ECO:0000256" key="4">
    <source>
        <dbReference type="ARBA" id="ARBA00010945"/>
    </source>
</evidence>
<gene>
    <name evidence="20" type="ORF">PV327_002342</name>
</gene>
<evidence type="ECO:0000256" key="17">
    <source>
        <dbReference type="SAM" id="MobiDB-lite"/>
    </source>
</evidence>
<evidence type="ECO:0000256" key="11">
    <source>
        <dbReference type="ARBA" id="ARBA00022833"/>
    </source>
</evidence>
<evidence type="ECO:0000256" key="5">
    <source>
        <dbReference type="ARBA" id="ARBA00012417"/>
    </source>
</evidence>
<feature type="domain" description="UBZ3-type" evidence="19">
    <location>
        <begin position="570"/>
        <end position="604"/>
    </location>
</feature>
<dbReference type="AlphaFoldDB" id="A0AA39FFP4"/>
<comment type="subcellular location">
    <subcellularLocation>
        <location evidence="3">Nucleus</location>
    </subcellularLocation>
</comment>
<evidence type="ECO:0000256" key="12">
    <source>
        <dbReference type="ARBA" id="ARBA00022842"/>
    </source>
</evidence>
<dbReference type="PROSITE" id="PS50173">
    <property type="entry name" value="UMUC"/>
    <property type="match status" value="1"/>
</dbReference>
<evidence type="ECO:0000256" key="3">
    <source>
        <dbReference type="ARBA" id="ARBA00004123"/>
    </source>
</evidence>
<evidence type="ECO:0000256" key="7">
    <source>
        <dbReference type="ARBA" id="ARBA00022695"/>
    </source>
</evidence>
<evidence type="ECO:0000256" key="15">
    <source>
        <dbReference type="ARBA" id="ARBA00044975"/>
    </source>
</evidence>
<feature type="domain" description="UmuC" evidence="18">
    <location>
        <begin position="9"/>
        <end position="249"/>
    </location>
</feature>
<evidence type="ECO:0000256" key="8">
    <source>
        <dbReference type="ARBA" id="ARBA00022723"/>
    </source>
</evidence>
<feature type="region of interest" description="Disordered" evidence="17">
    <location>
        <begin position="610"/>
        <end position="643"/>
    </location>
</feature>
<dbReference type="PROSITE" id="PS51907">
    <property type="entry name" value="ZF_UBZ3"/>
    <property type="match status" value="1"/>
</dbReference>
<comment type="cofactor">
    <cofactor evidence="2">
        <name>Mg(2+)</name>
        <dbReference type="ChEBI" id="CHEBI:18420"/>
    </cofactor>
</comment>
<keyword evidence="6" id="KW-0808">Transferase</keyword>
<keyword evidence="10" id="KW-0863">Zinc-finger</keyword>
<dbReference type="GO" id="GO:0003887">
    <property type="term" value="F:DNA-directed DNA polymerase activity"/>
    <property type="evidence" value="ECO:0007669"/>
    <property type="project" value="UniProtKB-EC"/>
</dbReference>
<dbReference type="Pfam" id="PF21704">
    <property type="entry name" value="POLH-Rev1_HhH"/>
    <property type="match status" value="1"/>
</dbReference>
<proteinExistence type="inferred from homology"/>
<keyword evidence="8" id="KW-0479">Metal-binding</keyword>
<evidence type="ECO:0000256" key="1">
    <source>
        <dbReference type="ARBA" id="ARBA00001936"/>
    </source>
</evidence>
<comment type="similarity">
    <text evidence="4">Belongs to the DNA polymerase type-Y family.</text>
</comment>
<comment type="catalytic activity">
    <reaction evidence="16">
        <text>DNA(n) + a 2'-deoxyribonucleoside 5'-triphosphate = DNA(n+1) + diphosphate</text>
        <dbReference type="Rhea" id="RHEA:22508"/>
        <dbReference type="Rhea" id="RHEA-COMP:17339"/>
        <dbReference type="Rhea" id="RHEA-COMP:17340"/>
        <dbReference type="ChEBI" id="CHEBI:33019"/>
        <dbReference type="ChEBI" id="CHEBI:61560"/>
        <dbReference type="ChEBI" id="CHEBI:173112"/>
        <dbReference type="EC" id="2.7.7.7"/>
    </reaction>
</comment>
<name>A0AA39FFP4_MICHY</name>
<dbReference type="Pfam" id="PF00817">
    <property type="entry name" value="IMS"/>
    <property type="match status" value="1"/>
</dbReference>
<dbReference type="GO" id="GO:0008270">
    <property type="term" value="F:zinc ion binding"/>
    <property type="evidence" value="ECO:0007669"/>
    <property type="project" value="UniProtKB-KW"/>
</dbReference>
<comment type="cofactor">
    <cofactor evidence="1">
        <name>Mn(2+)</name>
        <dbReference type="ChEBI" id="CHEBI:29035"/>
    </cofactor>
</comment>
<keyword evidence="14" id="KW-0539">Nucleus</keyword>
<keyword evidence="7" id="KW-0548">Nucleotidyltransferase</keyword>
<evidence type="ECO:0000313" key="20">
    <source>
        <dbReference type="EMBL" id="KAK0168556.1"/>
    </source>
</evidence>
<dbReference type="InterPro" id="IPR041298">
    <property type="entry name" value="UBZ3"/>
</dbReference>
<dbReference type="EMBL" id="JAQQBR010001831">
    <property type="protein sequence ID" value="KAK0168556.1"/>
    <property type="molecule type" value="Genomic_DNA"/>
</dbReference>
<evidence type="ECO:0000256" key="16">
    <source>
        <dbReference type="ARBA" id="ARBA00049244"/>
    </source>
</evidence>
<dbReference type="InterPro" id="IPR043128">
    <property type="entry name" value="Rev_trsase/Diguanyl_cyclase"/>
</dbReference>
<sequence length="643" mass="72696">MANSDERIIALIDMDCFFCQVDAREQPELKGKPIIVTQFNLILAVSYEARALGVSRFGRGTDAKEKYPELNVISVPVERGKGDVSKYRAAGQEVIEILKNHCPIIERASVDEAYLDISDLVDERMNQMNCSSKSIIPLLNNTYVVGYCDEDNNDEKRCEGLNNWIVETFDELGDIQARRLAVAGIIVEELRNEIFKKSEFQCSAGISYNKVLAKLACSLHKPNKQTILPAKSVPALFSSLPINKLRNLGGKIGKAVTENLKCNVISDLLRFSLDDLLKYFDDKMGLWLYNIARGIDNEPVRSRLVSKSIGASKNFPGKQAIIDIEVLKQWVDTLATDVSNRLQQDMEANNRRATTITISYQFYQANKTISQSRTLPLASYKAERIINQTLDIVKLLDKPIVALSIATSKFVPIENNGNFINYFKINPLKQNAEEEEEEMEVEKDKEADNYTDSNGDDNNIEEIENISLQETNVDCDNAIGIEKKNPLAQLQEIFPNLDDIDLSIVELLPLDLQREAKNYIKSKKNIFNVSSSVKNNSKTISPKTRSIKSKSIDKSPKNTIQNFLIKTNEDVSSMVRCVHCSQMIKIEKYLEHTDFHVAYDLQNNINQSMNNAAESSSKRSREKTTTPKSNKKRKGIESYFPKK</sequence>
<evidence type="ECO:0000256" key="2">
    <source>
        <dbReference type="ARBA" id="ARBA00001946"/>
    </source>
</evidence>
<dbReference type="PIRSF" id="PIRSF036603">
    <property type="entry name" value="DPol_eta"/>
    <property type="match status" value="1"/>
</dbReference>
<dbReference type="Pfam" id="PF18439">
    <property type="entry name" value="zf_UBZ"/>
    <property type="match status" value="1"/>
</dbReference>
<dbReference type="FunFam" id="3.40.1170.60:FF:000003">
    <property type="entry name" value="DNA polymerase eta"/>
    <property type="match status" value="1"/>
</dbReference>
<evidence type="ECO:0000256" key="14">
    <source>
        <dbReference type="ARBA" id="ARBA00023242"/>
    </source>
</evidence>
<feature type="region of interest" description="Disordered" evidence="17">
    <location>
        <begin position="433"/>
        <end position="458"/>
    </location>
</feature>
<dbReference type="GO" id="GO:0003684">
    <property type="term" value="F:damaged DNA binding"/>
    <property type="evidence" value="ECO:0007669"/>
    <property type="project" value="InterPro"/>
</dbReference>
<dbReference type="GO" id="GO:0009411">
    <property type="term" value="P:response to UV"/>
    <property type="evidence" value="ECO:0007669"/>
    <property type="project" value="UniProtKB-ARBA"/>
</dbReference>
<dbReference type="Proteomes" id="UP001168972">
    <property type="component" value="Unassembled WGS sequence"/>
</dbReference>
<dbReference type="FunFam" id="1.10.150.20:FF:000014">
    <property type="entry name" value="Polymerase (DNA directed), eta"/>
    <property type="match status" value="1"/>
</dbReference>
<reference evidence="20" key="1">
    <citation type="journal article" date="2023" name="bioRxiv">
        <title>Scaffold-level genome assemblies of two parasitoid biocontrol wasps reveal the parthenogenesis mechanism and an associated novel virus.</title>
        <authorList>
            <person name="Inwood S."/>
            <person name="Skelly J."/>
            <person name="Guhlin J."/>
            <person name="Harrop T."/>
            <person name="Goldson S."/>
            <person name="Dearden P."/>
        </authorList>
    </citation>
    <scope>NUCLEOTIDE SEQUENCE</scope>
    <source>
        <strain evidence="20">Lincoln</strain>
        <tissue evidence="20">Whole body</tissue>
    </source>
</reference>
<evidence type="ECO:0000313" key="21">
    <source>
        <dbReference type="Proteomes" id="UP001168972"/>
    </source>
</evidence>
<dbReference type="InterPro" id="IPR017961">
    <property type="entry name" value="DNA_pol_Y-fam_little_finger"/>
</dbReference>
<dbReference type="Gene3D" id="3.30.1490.100">
    <property type="entry name" value="DNA polymerase, Y-family, little finger domain"/>
    <property type="match status" value="1"/>
</dbReference>
<dbReference type="InterPro" id="IPR043502">
    <property type="entry name" value="DNA/RNA_pol_sf"/>
</dbReference>
<organism evidence="20 21">
    <name type="scientific">Microctonus hyperodae</name>
    <name type="common">Parasitoid wasp</name>
    <dbReference type="NCBI Taxonomy" id="165561"/>
    <lineage>
        <taxon>Eukaryota</taxon>
        <taxon>Metazoa</taxon>
        <taxon>Ecdysozoa</taxon>
        <taxon>Arthropoda</taxon>
        <taxon>Hexapoda</taxon>
        <taxon>Insecta</taxon>
        <taxon>Pterygota</taxon>
        <taxon>Neoptera</taxon>
        <taxon>Endopterygota</taxon>
        <taxon>Hymenoptera</taxon>
        <taxon>Apocrita</taxon>
        <taxon>Ichneumonoidea</taxon>
        <taxon>Braconidae</taxon>
        <taxon>Euphorinae</taxon>
        <taxon>Microctonus</taxon>
    </lineage>
</organism>
<reference evidence="20" key="2">
    <citation type="submission" date="2023-03" db="EMBL/GenBank/DDBJ databases">
        <authorList>
            <person name="Inwood S.N."/>
            <person name="Skelly J.G."/>
            <person name="Guhlin J."/>
            <person name="Harrop T.W.R."/>
            <person name="Goldson S.G."/>
            <person name="Dearden P.K."/>
        </authorList>
    </citation>
    <scope>NUCLEOTIDE SEQUENCE</scope>
    <source>
        <strain evidence="20">Lincoln</strain>
        <tissue evidence="20">Whole body</tissue>
    </source>
</reference>
<dbReference type="Pfam" id="PF11799">
    <property type="entry name" value="IMS_C"/>
    <property type="match status" value="1"/>
</dbReference>
<dbReference type="SUPFAM" id="SSF100879">
    <property type="entry name" value="Lesion bypass DNA polymerase (Y-family), little finger domain"/>
    <property type="match status" value="1"/>
</dbReference>
<evidence type="ECO:0000256" key="13">
    <source>
        <dbReference type="ARBA" id="ARBA00023204"/>
    </source>
</evidence>
<keyword evidence="12" id="KW-0460">Magnesium</keyword>